<dbReference type="GO" id="GO:0005768">
    <property type="term" value="C:endosome"/>
    <property type="evidence" value="ECO:0007669"/>
    <property type="project" value="TreeGrafter"/>
</dbReference>
<dbReference type="GO" id="GO:0035493">
    <property type="term" value="P:SNARE complex assembly"/>
    <property type="evidence" value="ECO:0007669"/>
    <property type="project" value="TreeGrafter"/>
</dbReference>
<dbReference type="OrthoDB" id="16772at2759"/>
<dbReference type="PANTHER" id="PTHR15157:SF13">
    <property type="entry name" value="AUTOPHAGY-RELATED PROTEIN 14"/>
    <property type="match status" value="1"/>
</dbReference>
<evidence type="ECO:0000256" key="2">
    <source>
        <dbReference type="ARBA" id="ARBA00013807"/>
    </source>
</evidence>
<dbReference type="AlphaFoldDB" id="A0A9P4I3P7"/>
<dbReference type="PANTHER" id="PTHR15157">
    <property type="entry name" value="UV RADIATION RESISTANCE-ASSOCIATED GENE PROTEIN"/>
    <property type="match status" value="1"/>
</dbReference>
<evidence type="ECO:0000256" key="3">
    <source>
        <dbReference type="ARBA" id="ARBA00023054"/>
    </source>
</evidence>
<sequence>MECDICGRHPTPKLGFHCATCARSAIYALRLQEAETLIDRESLGRRVEAVIQGTHGGSQDSITLGGMLVDTSEAAKTKTHEQTLSELDDARTRIDQIVERAASLRQDMEKQKKIIATKKTAMKQRRSDAESAMHGLSRRETKQLEEIQQGTKRQEYKWQHEHRETVRARVYLCKEAANLAGLRVRKVRRDGVTRQFYSVGGIEIFDLRSLNSADPKELSASLTNVAQLLVRTSHYLAVRLPAEITLPHKEYPLPTIFQPQSSYQSREVPFPGSTPSISGHNSPSASRTYDVRPLPRPRTLCIDRRLPQLSREDPSAYLLFIEGVSLLAWNVAWLCRTQGTYHGVETWEDVCALGKNLWQLLVADPRRRNERRESSKDARGPERAPSEASSTAIESPFLLGQFSHGTTHSFLGGADGTQHMREWKSRSHTELIAKVRAHLLHEMQGAEWEVIDQHDELAMEDPEIIGTRIMHASGNGTSASKATTVVERSKEDVSSSPRVKGASGWTKLKSRSGEP</sequence>
<comment type="similarity">
    <text evidence="1">Belongs to the ATG14 family.</text>
</comment>
<evidence type="ECO:0000313" key="7">
    <source>
        <dbReference type="Proteomes" id="UP000799772"/>
    </source>
</evidence>
<name>A0A9P4I3P7_9PEZI</name>
<feature type="region of interest" description="Disordered" evidence="5">
    <location>
        <begin position="471"/>
        <end position="515"/>
    </location>
</feature>
<feature type="compositionally biased region" description="Polar residues" evidence="5">
    <location>
        <begin position="474"/>
        <end position="483"/>
    </location>
</feature>
<accession>A0A9P4I3P7</accession>
<proteinExistence type="inferred from homology"/>
<feature type="region of interest" description="Disordered" evidence="5">
    <location>
        <begin position="368"/>
        <end position="390"/>
    </location>
</feature>
<evidence type="ECO:0000256" key="5">
    <source>
        <dbReference type="SAM" id="MobiDB-lite"/>
    </source>
</evidence>
<protein>
    <recommendedName>
        <fullName evidence="2">Autophagy-related protein 14</fullName>
    </recommendedName>
</protein>
<feature type="region of interest" description="Disordered" evidence="5">
    <location>
        <begin position="264"/>
        <end position="290"/>
    </location>
</feature>
<evidence type="ECO:0000313" key="6">
    <source>
        <dbReference type="EMBL" id="KAF2093134.1"/>
    </source>
</evidence>
<evidence type="ECO:0000256" key="1">
    <source>
        <dbReference type="ARBA" id="ARBA00009574"/>
    </source>
</evidence>
<dbReference type="GO" id="GO:0032991">
    <property type="term" value="C:protein-containing complex"/>
    <property type="evidence" value="ECO:0007669"/>
    <property type="project" value="UniProtKB-ARBA"/>
</dbReference>
<comment type="caution">
    <text evidence="6">The sequence shown here is derived from an EMBL/GenBank/DDBJ whole genome shotgun (WGS) entry which is preliminary data.</text>
</comment>
<dbReference type="Proteomes" id="UP000799772">
    <property type="component" value="Unassembled WGS sequence"/>
</dbReference>
<dbReference type="EMBL" id="ML978139">
    <property type="protein sequence ID" value="KAF2093134.1"/>
    <property type="molecule type" value="Genomic_DNA"/>
</dbReference>
<keyword evidence="3 4" id="KW-0175">Coiled coil</keyword>
<feature type="compositionally biased region" description="Polar residues" evidence="5">
    <location>
        <begin position="273"/>
        <end position="287"/>
    </location>
</feature>
<dbReference type="Pfam" id="PF10186">
    <property type="entry name" value="ATG14"/>
    <property type="match status" value="1"/>
</dbReference>
<evidence type="ECO:0000256" key="4">
    <source>
        <dbReference type="SAM" id="Coils"/>
    </source>
</evidence>
<gene>
    <name evidence="6" type="ORF">NA57DRAFT_81474</name>
</gene>
<dbReference type="GO" id="GO:0000323">
    <property type="term" value="C:lytic vacuole"/>
    <property type="evidence" value="ECO:0007669"/>
    <property type="project" value="TreeGrafter"/>
</dbReference>
<dbReference type="InterPro" id="IPR018791">
    <property type="entry name" value="UV_resistance/autophagy_Atg14"/>
</dbReference>
<feature type="coiled-coil region" evidence="4">
    <location>
        <begin position="80"/>
        <end position="114"/>
    </location>
</feature>
<reference evidence="6" key="1">
    <citation type="journal article" date="2020" name="Stud. Mycol.">
        <title>101 Dothideomycetes genomes: a test case for predicting lifestyles and emergence of pathogens.</title>
        <authorList>
            <person name="Haridas S."/>
            <person name="Albert R."/>
            <person name="Binder M."/>
            <person name="Bloem J."/>
            <person name="Labutti K."/>
            <person name="Salamov A."/>
            <person name="Andreopoulos B."/>
            <person name="Baker S."/>
            <person name="Barry K."/>
            <person name="Bills G."/>
            <person name="Bluhm B."/>
            <person name="Cannon C."/>
            <person name="Castanera R."/>
            <person name="Culley D."/>
            <person name="Daum C."/>
            <person name="Ezra D."/>
            <person name="Gonzalez J."/>
            <person name="Henrissat B."/>
            <person name="Kuo A."/>
            <person name="Liang C."/>
            <person name="Lipzen A."/>
            <person name="Lutzoni F."/>
            <person name="Magnuson J."/>
            <person name="Mondo S."/>
            <person name="Nolan M."/>
            <person name="Ohm R."/>
            <person name="Pangilinan J."/>
            <person name="Park H.-J."/>
            <person name="Ramirez L."/>
            <person name="Alfaro M."/>
            <person name="Sun H."/>
            <person name="Tritt A."/>
            <person name="Yoshinaga Y."/>
            <person name="Zwiers L.-H."/>
            <person name="Turgeon B."/>
            <person name="Goodwin S."/>
            <person name="Spatafora J."/>
            <person name="Crous P."/>
            <person name="Grigoriev I."/>
        </authorList>
    </citation>
    <scope>NUCLEOTIDE SEQUENCE</scope>
    <source>
        <strain evidence="6">CBS 133067</strain>
    </source>
</reference>
<organism evidence="6 7">
    <name type="scientific">Rhizodiscina lignyota</name>
    <dbReference type="NCBI Taxonomy" id="1504668"/>
    <lineage>
        <taxon>Eukaryota</taxon>
        <taxon>Fungi</taxon>
        <taxon>Dikarya</taxon>
        <taxon>Ascomycota</taxon>
        <taxon>Pezizomycotina</taxon>
        <taxon>Dothideomycetes</taxon>
        <taxon>Pleosporomycetidae</taxon>
        <taxon>Aulographales</taxon>
        <taxon>Rhizodiscinaceae</taxon>
        <taxon>Rhizodiscina</taxon>
    </lineage>
</organism>
<keyword evidence="7" id="KW-1185">Reference proteome</keyword>
<feature type="compositionally biased region" description="Basic and acidic residues" evidence="5">
    <location>
        <begin position="368"/>
        <end position="385"/>
    </location>
</feature>
<dbReference type="GO" id="GO:0000149">
    <property type="term" value="F:SNARE binding"/>
    <property type="evidence" value="ECO:0007669"/>
    <property type="project" value="TreeGrafter"/>
</dbReference>